<dbReference type="PANTHER" id="PTHR12992">
    <property type="entry name" value="NUDIX HYDROLASE"/>
    <property type="match status" value="1"/>
</dbReference>
<organism evidence="8 9">
    <name type="scientific">Oleiphilus messinensis</name>
    <dbReference type="NCBI Taxonomy" id="141451"/>
    <lineage>
        <taxon>Bacteria</taxon>
        <taxon>Pseudomonadati</taxon>
        <taxon>Pseudomonadota</taxon>
        <taxon>Gammaproteobacteria</taxon>
        <taxon>Oceanospirillales</taxon>
        <taxon>Oleiphilaceae</taxon>
        <taxon>Oleiphilus</taxon>
    </lineage>
</organism>
<dbReference type="InterPro" id="IPR000086">
    <property type="entry name" value="NUDIX_hydrolase_dom"/>
</dbReference>
<dbReference type="InterPro" id="IPR015797">
    <property type="entry name" value="NUDIX_hydrolase-like_dom_sf"/>
</dbReference>
<dbReference type="RefSeq" id="WP_157678260.1">
    <property type="nucleotide sequence ID" value="NZ_CP021425.1"/>
</dbReference>
<evidence type="ECO:0000256" key="3">
    <source>
        <dbReference type="ARBA" id="ARBA00022723"/>
    </source>
</evidence>
<accession>A0A1Y0I6Y3</accession>
<dbReference type="GO" id="GO:0010945">
    <property type="term" value="F:coenzyme A diphosphatase activity"/>
    <property type="evidence" value="ECO:0007669"/>
    <property type="project" value="InterPro"/>
</dbReference>
<dbReference type="AlphaFoldDB" id="A0A1Y0I6Y3"/>
<evidence type="ECO:0000256" key="1">
    <source>
        <dbReference type="ARBA" id="ARBA00001936"/>
    </source>
</evidence>
<dbReference type="GO" id="GO:0046872">
    <property type="term" value="F:metal ion binding"/>
    <property type="evidence" value="ECO:0007669"/>
    <property type="project" value="UniProtKB-KW"/>
</dbReference>
<evidence type="ECO:0000313" key="9">
    <source>
        <dbReference type="Proteomes" id="UP000196027"/>
    </source>
</evidence>
<name>A0A1Y0I6Y3_9GAMM</name>
<proteinExistence type="predicted"/>
<evidence type="ECO:0000256" key="2">
    <source>
        <dbReference type="ARBA" id="ARBA00001946"/>
    </source>
</evidence>
<sequence length="186" mass="21443">MLESQLFTQRLYYHAAVAILKTKSFPNQILVVQRATRSGDPWSGDAAFPGGKSDPLDRSLEATAKRELMEETSISLNMDASYKLNRKITRVHHALKPMFITPFVFEVETPITTHLNSELSNAQWIPIQTLRTQQFKSSYRWRTPYGSINVPCYRFNGIVIWGLTYSIIQNFLQVESRRTIKSIRSQ</sequence>
<dbReference type="EMBL" id="CP021425">
    <property type="protein sequence ID" value="ARU56262.1"/>
    <property type="molecule type" value="Genomic_DNA"/>
</dbReference>
<dbReference type="PROSITE" id="PS51462">
    <property type="entry name" value="NUDIX"/>
    <property type="match status" value="1"/>
</dbReference>
<dbReference type="KEGG" id="ome:OLMES_2195"/>
<dbReference type="Pfam" id="PF00293">
    <property type="entry name" value="NUDIX"/>
    <property type="match status" value="1"/>
</dbReference>
<dbReference type="PANTHER" id="PTHR12992:SF11">
    <property type="entry name" value="MITOCHONDRIAL COENZYME A DIPHOSPHATASE NUDT8"/>
    <property type="match status" value="1"/>
</dbReference>
<feature type="domain" description="Nudix hydrolase" evidence="7">
    <location>
        <begin position="12"/>
        <end position="148"/>
    </location>
</feature>
<reference evidence="8 9" key="1">
    <citation type="submission" date="2017-05" db="EMBL/GenBank/DDBJ databases">
        <title>Genomic insights into alkan degradation activity of Oleiphilus messinensis.</title>
        <authorList>
            <person name="Kozyavkin S.A."/>
            <person name="Slesarev A.I."/>
            <person name="Golyshin P.N."/>
            <person name="Korzhenkov A."/>
            <person name="Golyshina O.N."/>
            <person name="Toshchakov S.V."/>
        </authorList>
    </citation>
    <scope>NUCLEOTIDE SEQUENCE [LARGE SCALE GENOMIC DNA]</scope>
    <source>
        <strain evidence="8 9">ME102</strain>
    </source>
</reference>
<evidence type="ECO:0000313" key="8">
    <source>
        <dbReference type="EMBL" id="ARU56262.1"/>
    </source>
</evidence>
<comment type="cofactor">
    <cofactor evidence="2">
        <name>Mg(2+)</name>
        <dbReference type="ChEBI" id="CHEBI:18420"/>
    </cofactor>
</comment>
<evidence type="ECO:0000259" key="7">
    <source>
        <dbReference type="PROSITE" id="PS51462"/>
    </source>
</evidence>
<keyword evidence="5" id="KW-0460">Magnesium</keyword>
<dbReference type="Proteomes" id="UP000196027">
    <property type="component" value="Chromosome"/>
</dbReference>
<protein>
    <submittedName>
        <fullName evidence="8">NUDIX hydrolase</fullName>
    </submittedName>
</protein>
<dbReference type="CDD" id="cd03426">
    <property type="entry name" value="NUDIX_CoAse_Nudt7"/>
    <property type="match status" value="1"/>
</dbReference>
<dbReference type="InterPro" id="IPR045121">
    <property type="entry name" value="CoAse"/>
</dbReference>
<dbReference type="SUPFAM" id="SSF55811">
    <property type="entry name" value="Nudix"/>
    <property type="match status" value="1"/>
</dbReference>
<gene>
    <name evidence="8" type="ORF">OLMES_2195</name>
</gene>
<keyword evidence="3" id="KW-0479">Metal-binding</keyword>
<comment type="cofactor">
    <cofactor evidence="1">
        <name>Mn(2+)</name>
        <dbReference type="ChEBI" id="CHEBI:29035"/>
    </cofactor>
</comment>
<evidence type="ECO:0000256" key="5">
    <source>
        <dbReference type="ARBA" id="ARBA00022842"/>
    </source>
</evidence>
<dbReference type="OrthoDB" id="7056880at2"/>
<keyword evidence="4 8" id="KW-0378">Hydrolase</keyword>
<keyword evidence="9" id="KW-1185">Reference proteome</keyword>
<dbReference type="Gene3D" id="3.90.79.10">
    <property type="entry name" value="Nucleoside Triphosphate Pyrophosphohydrolase"/>
    <property type="match status" value="1"/>
</dbReference>
<keyword evidence="6" id="KW-0464">Manganese</keyword>
<evidence type="ECO:0000256" key="4">
    <source>
        <dbReference type="ARBA" id="ARBA00022801"/>
    </source>
</evidence>
<evidence type="ECO:0000256" key="6">
    <source>
        <dbReference type="ARBA" id="ARBA00023211"/>
    </source>
</evidence>